<dbReference type="InterPro" id="IPR029044">
    <property type="entry name" value="Nucleotide-diphossugar_trans"/>
</dbReference>
<dbReference type="InterPro" id="IPR001173">
    <property type="entry name" value="Glyco_trans_2-like"/>
</dbReference>
<sequence length="293" mass="33598">MIDVSIIIVNYNTKELTSNCINSVFSKSSGIDFEIILVDNASTDGSKYLFATDSRIVFVPLSENMGFGRANNEGFKRATGKYVLCLNPDTLLLNNAIGILCGFMNHHPEVGICGGNLYDADMNLTHSFRMTLPSFWWELDYHFGYFFSKLRWGKDLEYNTSDKPKSVGYITGADMMIRKDILDKTGGFSKQFFMYFEECELTYRIKKLGYKVFSVPDAKILHLEGKSFASSELTTKMKYQIYSQWMYRRLCFPSIFYRLLALQTQIKGLLSSEKSAILNYQIEVLAQIEKDVK</sequence>
<dbReference type="CDD" id="cd04186">
    <property type="entry name" value="GT_2_like_c"/>
    <property type="match status" value="1"/>
</dbReference>
<protein>
    <submittedName>
        <fullName evidence="2">Glycosyltransferase family 2 protein</fullName>
    </submittedName>
</protein>
<evidence type="ECO:0000313" key="3">
    <source>
        <dbReference type="Proteomes" id="UP000806522"/>
    </source>
</evidence>
<accession>A0A9D5S9N2</accession>
<reference evidence="2" key="1">
    <citation type="submission" date="2019-04" db="EMBL/GenBank/DDBJ databases">
        <title>Evolution of Biomass-Degrading Anaerobic Consortia Revealed by Metagenomics.</title>
        <authorList>
            <person name="Peng X."/>
        </authorList>
    </citation>
    <scope>NUCLEOTIDE SEQUENCE</scope>
    <source>
        <strain evidence="2">SIG140</strain>
    </source>
</reference>
<gene>
    <name evidence="2" type="ORF">E7101_08500</name>
</gene>
<dbReference type="Pfam" id="PF00535">
    <property type="entry name" value="Glycos_transf_2"/>
    <property type="match status" value="1"/>
</dbReference>
<dbReference type="PANTHER" id="PTHR43179:SF7">
    <property type="entry name" value="RHAMNOSYLTRANSFERASE WBBL"/>
    <property type="match status" value="1"/>
</dbReference>
<evidence type="ECO:0000259" key="1">
    <source>
        <dbReference type="Pfam" id="PF00535"/>
    </source>
</evidence>
<dbReference type="PANTHER" id="PTHR43179">
    <property type="entry name" value="RHAMNOSYLTRANSFERASE WBBL"/>
    <property type="match status" value="1"/>
</dbReference>
<dbReference type="Gene3D" id="3.90.550.10">
    <property type="entry name" value="Spore Coat Polysaccharide Biosynthesis Protein SpsA, Chain A"/>
    <property type="match status" value="1"/>
</dbReference>
<dbReference type="Proteomes" id="UP000806522">
    <property type="component" value="Unassembled WGS sequence"/>
</dbReference>
<feature type="domain" description="Glycosyltransferase 2-like" evidence="1">
    <location>
        <begin position="5"/>
        <end position="153"/>
    </location>
</feature>
<organism evidence="2 3">
    <name type="scientific">Xylanibacter ruminicola</name>
    <name type="common">Prevotella ruminicola</name>
    <dbReference type="NCBI Taxonomy" id="839"/>
    <lineage>
        <taxon>Bacteria</taxon>
        <taxon>Pseudomonadati</taxon>
        <taxon>Bacteroidota</taxon>
        <taxon>Bacteroidia</taxon>
        <taxon>Bacteroidales</taxon>
        <taxon>Prevotellaceae</taxon>
        <taxon>Xylanibacter</taxon>
    </lineage>
</organism>
<evidence type="ECO:0000313" key="2">
    <source>
        <dbReference type="EMBL" id="MBE6270976.1"/>
    </source>
</evidence>
<name>A0A9D5S9N2_XYLRU</name>
<dbReference type="EMBL" id="SUYC01000008">
    <property type="protein sequence ID" value="MBE6270976.1"/>
    <property type="molecule type" value="Genomic_DNA"/>
</dbReference>
<proteinExistence type="predicted"/>
<comment type="caution">
    <text evidence="2">The sequence shown here is derived from an EMBL/GenBank/DDBJ whole genome shotgun (WGS) entry which is preliminary data.</text>
</comment>
<dbReference type="AlphaFoldDB" id="A0A9D5S9N2"/>
<dbReference type="SUPFAM" id="SSF53448">
    <property type="entry name" value="Nucleotide-diphospho-sugar transferases"/>
    <property type="match status" value="1"/>
</dbReference>